<dbReference type="SMART" id="SM00575">
    <property type="entry name" value="ZnF_PMZ"/>
    <property type="match status" value="1"/>
</dbReference>
<protein>
    <recommendedName>
        <fullName evidence="6">SWIM-type domain-containing protein</fullName>
    </recommendedName>
</protein>
<evidence type="ECO:0000256" key="5">
    <source>
        <dbReference type="SAM" id="MobiDB-lite"/>
    </source>
</evidence>
<organism evidence="7 8">
    <name type="scientific">Trifolium medium</name>
    <dbReference type="NCBI Taxonomy" id="97028"/>
    <lineage>
        <taxon>Eukaryota</taxon>
        <taxon>Viridiplantae</taxon>
        <taxon>Streptophyta</taxon>
        <taxon>Embryophyta</taxon>
        <taxon>Tracheophyta</taxon>
        <taxon>Spermatophyta</taxon>
        <taxon>Magnoliopsida</taxon>
        <taxon>eudicotyledons</taxon>
        <taxon>Gunneridae</taxon>
        <taxon>Pentapetalae</taxon>
        <taxon>rosids</taxon>
        <taxon>fabids</taxon>
        <taxon>Fabales</taxon>
        <taxon>Fabaceae</taxon>
        <taxon>Papilionoideae</taxon>
        <taxon>50 kb inversion clade</taxon>
        <taxon>NPAAA clade</taxon>
        <taxon>Hologalegina</taxon>
        <taxon>IRL clade</taxon>
        <taxon>Trifolieae</taxon>
        <taxon>Trifolium</taxon>
    </lineage>
</organism>
<dbReference type="AlphaFoldDB" id="A0A392R388"/>
<evidence type="ECO:0000313" key="8">
    <source>
        <dbReference type="Proteomes" id="UP000265520"/>
    </source>
</evidence>
<reference evidence="7 8" key="1">
    <citation type="journal article" date="2018" name="Front. Plant Sci.">
        <title>Red Clover (Trifolium pratense) and Zigzag Clover (T. medium) - A Picture of Genomic Similarities and Differences.</title>
        <authorList>
            <person name="Dluhosova J."/>
            <person name="Istvanek J."/>
            <person name="Nedelnik J."/>
            <person name="Repkova J."/>
        </authorList>
    </citation>
    <scope>NUCLEOTIDE SEQUENCE [LARGE SCALE GENOMIC DNA]</scope>
    <source>
        <strain evidence="8">cv. 10/8</strain>
        <tissue evidence="7">Leaf</tissue>
    </source>
</reference>
<comment type="caution">
    <text evidence="7">The sequence shown here is derived from an EMBL/GenBank/DDBJ whole genome shotgun (WGS) entry which is preliminary data.</text>
</comment>
<feature type="domain" description="SWIM-type" evidence="6">
    <location>
        <begin position="57"/>
        <end position="89"/>
    </location>
</feature>
<dbReference type="PANTHER" id="PTHR31973:SF187">
    <property type="entry name" value="MUTATOR TRANSPOSASE MUDRA PROTEIN"/>
    <property type="match status" value="1"/>
</dbReference>
<keyword evidence="1" id="KW-0479">Metal-binding</keyword>
<evidence type="ECO:0000313" key="7">
    <source>
        <dbReference type="EMBL" id="MCI30564.1"/>
    </source>
</evidence>
<dbReference type="EMBL" id="LXQA010180528">
    <property type="protein sequence ID" value="MCI30564.1"/>
    <property type="molecule type" value="Genomic_DNA"/>
</dbReference>
<dbReference type="GO" id="GO:0008270">
    <property type="term" value="F:zinc ion binding"/>
    <property type="evidence" value="ECO:0007669"/>
    <property type="project" value="UniProtKB-KW"/>
</dbReference>
<evidence type="ECO:0000259" key="6">
    <source>
        <dbReference type="PROSITE" id="PS50966"/>
    </source>
</evidence>
<feature type="region of interest" description="Disordered" evidence="5">
    <location>
        <begin position="127"/>
        <end position="153"/>
    </location>
</feature>
<keyword evidence="2 4" id="KW-0863">Zinc-finger</keyword>
<dbReference type="InterPro" id="IPR006564">
    <property type="entry name" value="Znf_PMZ"/>
</dbReference>
<accession>A0A392R388</accession>
<feature type="non-terminal residue" evidence="7">
    <location>
        <position position="153"/>
    </location>
</feature>
<proteinExistence type="predicted"/>
<dbReference type="Proteomes" id="UP000265520">
    <property type="component" value="Unassembled WGS sequence"/>
</dbReference>
<feature type="compositionally biased region" description="Basic residues" evidence="5">
    <location>
        <begin position="138"/>
        <end position="147"/>
    </location>
</feature>
<dbReference type="InterPro" id="IPR007527">
    <property type="entry name" value="Znf_SWIM"/>
</dbReference>
<keyword evidence="3" id="KW-0862">Zinc</keyword>
<name>A0A392R388_9FABA</name>
<keyword evidence="8" id="KW-1185">Reference proteome</keyword>
<evidence type="ECO:0000256" key="1">
    <source>
        <dbReference type="ARBA" id="ARBA00022723"/>
    </source>
</evidence>
<evidence type="ECO:0000256" key="2">
    <source>
        <dbReference type="ARBA" id="ARBA00022771"/>
    </source>
</evidence>
<dbReference type="Pfam" id="PF04434">
    <property type="entry name" value="SWIM"/>
    <property type="match status" value="1"/>
</dbReference>
<sequence length="153" mass="18115">MGRFAALRESGRKYTGTITPKPLKRLNWEIEKSGSWCAEFTEPLRFQVFHPYFTDKFIVDLNKHSCTCNFWELVGIPCRHAVAAIRRKEDDPQKYVHRYYSIEKYRECYSEGITPINGEDMWPKTDFPDILPPAYKRGPGRPKKLRRRQPDET</sequence>
<dbReference type="PROSITE" id="PS50966">
    <property type="entry name" value="ZF_SWIM"/>
    <property type="match status" value="1"/>
</dbReference>
<evidence type="ECO:0000256" key="4">
    <source>
        <dbReference type="PROSITE-ProRule" id="PRU00325"/>
    </source>
</evidence>
<evidence type="ECO:0000256" key="3">
    <source>
        <dbReference type="ARBA" id="ARBA00022833"/>
    </source>
</evidence>
<dbReference type="PANTHER" id="PTHR31973">
    <property type="entry name" value="POLYPROTEIN, PUTATIVE-RELATED"/>
    <property type="match status" value="1"/>
</dbReference>